<feature type="region of interest" description="Disordered" evidence="1">
    <location>
        <begin position="25"/>
        <end position="58"/>
    </location>
</feature>
<dbReference type="PROSITE" id="PS51257">
    <property type="entry name" value="PROKAR_LIPOPROTEIN"/>
    <property type="match status" value="1"/>
</dbReference>
<evidence type="ECO:0000256" key="2">
    <source>
        <dbReference type="SAM" id="SignalP"/>
    </source>
</evidence>
<reference evidence="3 4" key="1">
    <citation type="submission" date="2019-10" db="EMBL/GenBank/DDBJ databases">
        <authorList>
            <person name="Karimi E."/>
        </authorList>
    </citation>
    <scope>NUCLEOTIDE SEQUENCE [LARGE SCALE GENOMIC DNA]</scope>
    <source>
        <strain evidence="3">Bacillus sp. 71</strain>
    </source>
</reference>
<feature type="region of interest" description="Disordered" evidence="1">
    <location>
        <begin position="79"/>
        <end position="119"/>
    </location>
</feature>
<feature type="chain" id="PRO_5039187969" description="Lipoprotein" evidence="2">
    <location>
        <begin position="23"/>
        <end position="255"/>
    </location>
</feature>
<protein>
    <recommendedName>
        <fullName evidence="5">Lipoprotein</fullName>
    </recommendedName>
</protein>
<dbReference type="RefSeq" id="WP_159146992.1">
    <property type="nucleotide sequence ID" value="NZ_CP036004.1"/>
</dbReference>
<accession>A0A653NFS8</accession>
<keyword evidence="2" id="KW-0732">Signal</keyword>
<proteinExistence type="predicted"/>
<evidence type="ECO:0000313" key="4">
    <source>
        <dbReference type="Proteomes" id="UP000437562"/>
    </source>
</evidence>
<dbReference type="EMBL" id="CABWMC010000002">
    <property type="protein sequence ID" value="VXB15766.1"/>
    <property type="molecule type" value="Genomic_DNA"/>
</dbReference>
<dbReference type="AlphaFoldDB" id="A0A653NFS8"/>
<evidence type="ECO:0000313" key="3">
    <source>
        <dbReference type="EMBL" id="VXB15766.1"/>
    </source>
</evidence>
<feature type="signal peptide" evidence="2">
    <location>
        <begin position="1"/>
        <end position="22"/>
    </location>
</feature>
<gene>
    <name evidence="3" type="ORF">BACI71_100294</name>
</gene>
<name>A0A653NFS8_BACMY</name>
<evidence type="ECO:0000256" key="1">
    <source>
        <dbReference type="SAM" id="MobiDB-lite"/>
    </source>
</evidence>
<sequence length="255" mass="29241">MKAKKLIYLAFPLILVAGVGCSKDNAEEKKTDNVKVEDYKKTDNLKDAESKDKKESETVKLREEDFMKTVDEELDKALKETESEMKDKDKKVKEEVKEETKKVASEEEKANRTLAEERASDDKQIIKEVTPPVTLKQYQENIDETAKEVAKELQATKPIFAKDETSKENQVELKQQLGVFKENLDKLTAIEPPKDYDYYRTQLRDDVKVIKQSIDQVFVGLDENDIEKAEANLGAMFGYIDTMGSTLNEIRDTQN</sequence>
<dbReference type="Proteomes" id="UP000437562">
    <property type="component" value="Unassembled WGS sequence"/>
</dbReference>
<evidence type="ECO:0008006" key="5">
    <source>
        <dbReference type="Google" id="ProtNLM"/>
    </source>
</evidence>
<organism evidence="3 4">
    <name type="scientific">Bacillus mycoides</name>
    <dbReference type="NCBI Taxonomy" id="1405"/>
    <lineage>
        <taxon>Bacteria</taxon>
        <taxon>Bacillati</taxon>
        <taxon>Bacillota</taxon>
        <taxon>Bacilli</taxon>
        <taxon>Bacillales</taxon>
        <taxon>Bacillaceae</taxon>
        <taxon>Bacillus</taxon>
        <taxon>Bacillus cereus group</taxon>
    </lineage>
</organism>